<dbReference type="Proteomes" id="UP000603369">
    <property type="component" value="Unassembled WGS sequence"/>
</dbReference>
<sequence length="339" mass="36890">MQIDQNLSNFSDIAVQTAFVVYCVALFLSLFYYGRMQGIIEGRRAVKSEAAKVLVGAGAGGVDKQSYAGEVAQSSSGITADELKEKERKADKLGGMTSALMWVGIALHAAAIVLRGLATGRFPFGNLYEYVLMVSFGVLLVGNMAMQRKEWRTVWPWLLTPTLALMFYGSTKLYAESAPVVPALQSHWLPIHVTVVSLGASIGIISGIVSLLTLFRMAQPKHAEHGFFGAVARPLPSAAKIDQLAYRLAVITLPTLGLGIILGAIWAESAWGRFWGWDPKETVSFATWILYAAYLHARATPAFRKAAPWINVMAMALMVFNLIFINMVVSGLHSYAGLN</sequence>
<keyword evidence="5 6" id="KW-0472">Membrane</keyword>
<proteinExistence type="predicted"/>
<feature type="transmembrane region" description="Helical" evidence="6">
    <location>
        <begin position="244"/>
        <end position="267"/>
    </location>
</feature>
<feature type="transmembrane region" description="Helical" evidence="6">
    <location>
        <begin position="153"/>
        <end position="171"/>
    </location>
</feature>
<dbReference type="PANTHER" id="PTHR30071">
    <property type="entry name" value="HEME EXPORTER PROTEIN C"/>
    <property type="match status" value="1"/>
</dbReference>
<dbReference type="InterPro" id="IPR002541">
    <property type="entry name" value="Cyt_c_assembly"/>
</dbReference>
<keyword evidence="9" id="KW-1185">Reference proteome</keyword>
<feature type="transmembrane region" description="Helical" evidence="6">
    <location>
        <begin position="279"/>
        <end position="297"/>
    </location>
</feature>
<evidence type="ECO:0000256" key="1">
    <source>
        <dbReference type="ARBA" id="ARBA00004141"/>
    </source>
</evidence>
<dbReference type="Pfam" id="PF01578">
    <property type="entry name" value="Cytochrom_C_asm"/>
    <property type="match status" value="1"/>
</dbReference>
<gene>
    <name evidence="8" type="primary">ccsB</name>
    <name evidence="8" type="ORF">JDP02_10685</name>
</gene>
<keyword evidence="2 6" id="KW-0812">Transmembrane</keyword>
<dbReference type="InterPro" id="IPR017562">
    <property type="entry name" value="Cyt_c_biogenesis_CcsA"/>
</dbReference>
<evidence type="ECO:0000256" key="5">
    <source>
        <dbReference type="ARBA" id="ARBA00023136"/>
    </source>
</evidence>
<feature type="domain" description="Cytochrome c assembly protein" evidence="7">
    <location>
        <begin position="125"/>
        <end position="333"/>
    </location>
</feature>
<protein>
    <submittedName>
        <fullName evidence="8">C-type cytochrome biogenesis protein CcsB</fullName>
    </submittedName>
</protein>
<comment type="caution">
    <text evidence="8">The sequence shown here is derived from an EMBL/GenBank/DDBJ whole genome shotgun (WGS) entry which is preliminary data.</text>
</comment>
<dbReference type="RefSeq" id="WP_150851522.1">
    <property type="nucleotide sequence ID" value="NZ_JAEHFL010000018.1"/>
</dbReference>
<evidence type="ECO:0000313" key="9">
    <source>
        <dbReference type="Proteomes" id="UP000603369"/>
    </source>
</evidence>
<evidence type="ECO:0000256" key="6">
    <source>
        <dbReference type="SAM" id="Phobius"/>
    </source>
</evidence>
<name>A0A8I1HTR8_9CORY</name>
<evidence type="ECO:0000259" key="7">
    <source>
        <dbReference type="Pfam" id="PF01578"/>
    </source>
</evidence>
<feature type="transmembrane region" description="Helical" evidence="6">
    <location>
        <begin position="13"/>
        <end position="34"/>
    </location>
</feature>
<accession>A0A8I1HTR8</accession>
<evidence type="ECO:0000256" key="3">
    <source>
        <dbReference type="ARBA" id="ARBA00022748"/>
    </source>
</evidence>
<feature type="transmembrane region" description="Helical" evidence="6">
    <location>
        <begin position="93"/>
        <end position="115"/>
    </location>
</feature>
<dbReference type="GO" id="GO:0017004">
    <property type="term" value="P:cytochrome complex assembly"/>
    <property type="evidence" value="ECO:0007669"/>
    <property type="project" value="UniProtKB-KW"/>
</dbReference>
<evidence type="ECO:0000313" key="8">
    <source>
        <dbReference type="EMBL" id="MBK3428968.1"/>
    </source>
</evidence>
<feature type="transmembrane region" description="Helical" evidence="6">
    <location>
        <begin position="309"/>
        <end position="329"/>
    </location>
</feature>
<dbReference type="AlphaFoldDB" id="A0A8I1HTR8"/>
<dbReference type="GO" id="GO:0005886">
    <property type="term" value="C:plasma membrane"/>
    <property type="evidence" value="ECO:0007669"/>
    <property type="project" value="TreeGrafter"/>
</dbReference>
<dbReference type="NCBIfam" id="TIGR03144">
    <property type="entry name" value="cytochr_II_ccsB"/>
    <property type="match status" value="1"/>
</dbReference>
<comment type="subcellular location">
    <subcellularLocation>
        <location evidence="1">Membrane</location>
        <topology evidence="1">Multi-pass membrane protein</topology>
    </subcellularLocation>
</comment>
<keyword evidence="3" id="KW-0201">Cytochrome c-type biogenesis</keyword>
<dbReference type="PANTHER" id="PTHR30071:SF1">
    <property type="entry name" value="CYTOCHROME B_B6 PROTEIN-RELATED"/>
    <property type="match status" value="1"/>
</dbReference>
<feature type="transmembrane region" description="Helical" evidence="6">
    <location>
        <begin position="191"/>
        <end position="215"/>
    </location>
</feature>
<evidence type="ECO:0000256" key="4">
    <source>
        <dbReference type="ARBA" id="ARBA00022989"/>
    </source>
</evidence>
<keyword evidence="4 6" id="KW-1133">Transmembrane helix</keyword>
<dbReference type="GO" id="GO:0020037">
    <property type="term" value="F:heme binding"/>
    <property type="evidence" value="ECO:0007669"/>
    <property type="project" value="InterPro"/>
</dbReference>
<organism evidence="8 9">
    <name type="scientific">Corynebacterium tuberculostearicum</name>
    <dbReference type="NCBI Taxonomy" id="38304"/>
    <lineage>
        <taxon>Bacteria</taxon>
        <taxon>Bacillati</taxon>
        <taxon>Actinomycetota</taxon>
        <taxon>Actinomycetes</taxon>
        <taxon>Mycobacteriales</taxon>
        <taxon>Corynebacteriaceae</taxon>
        <taxon>Corynebacterium</taxon>
    </lineage>
</organism>
<reference evidence="8 9" key="1">
    <citation type="submission" date="2020-12" db="EMBL/GenBank/DDBJ databases">
        <title>Draft genome sequence of the commensal strain Corynebacterium tuberculostearicum MFP09/CIP 102622 isolated from human skin.</title>
        <authorList>
            <person name="Boukerb A.M."/>
            <person name="Janvier X."/>
            <person name="Feuilloley M.G.J."/>
            <person name="Groboillot A."/>
        </authorList>
    </citation>
    <scope>NUCLEOTIDE SEQUENCE [LARGE SCALE GENOMIC DNA]</scope>
    <source>
        <strain evidence="8 9">CIP 102622</strain>
    </source>
</reference>
<evidence type="ECO:0000256" key="2">
    <source>
        <dbReference type="ARBA" id="ARBA00022692"/>
    </source>
</evidence>
<dbReference type="InterPro" id="IPR045062">
    <property type="entry name" value="Cyt_c_biogenesis_CcsA/CcmC"/>
</dbReference>
<dbReference type="EMBL" id="JAEHFL010000018">
    <property type="protein sequence ID" value="MBK3428968.1"/>
    <property type="molecule type" value="Genomic_DNA"/>
</dbReference>
<feature type="transmembrane region" description="Helical" evidence="6">
    <location>
        <begin position="127"/>
        <end position="146"/>
    </location>
</feature>